<protein>
    <recommendedName>
        <fullName evidence="1">Fibronectin type-III domain-containing protein</fullName>
    </recommendedName>
</protein>
<proteinExistence type="predicted"/>
<accession>A0A0F8Y8G4</accession>
<dbReference type="AlphaFoldDB" id="A0A0F8Y8G4"/>
<comment type="caution">
    <text evidence="2">The sequence shown here is derived from an EMBL/GenBank/DDBJ whole genome shotgun (WGS) entry which is preliminary data.</text>
</comment>
<gene>
    <name evidence="2" type="ORF">LCGC14_3167090</name>
</gene>
<reference evidence="2" key="1">
    <citation type="journal article" date="2015" name="Nature">
        <title>Complex archaea that bridge the gap between prokaryotes and eukaryotes.</title>
        <authorList>
            <person name="Spang A."/>
            <person name="Saw J.H."/>
            <person name="Jorgensen S.L."/>
            <person name="Zaremba-Niedzwiedzka K."/>
            <person name="Martijn J."/>
            <person name="Lind A.E."/>
            <person name="van Eijk R."/>
            <person name="Schleper C."/>
            <person name="Guy L."/>
            <person name="Ettema T.J."/>
        </authorList>
    </citation>
    <scope>NUCLEOTIDE SEQUENCE</scope>
</reference>
<sequence length="333" mass="35977">SGLTSNTLYHYRAKVSYGAGSIVNGGDKTFTTESTSENPAAPTNFIVASATATSLTLEWTKGGGATNTVIRSSLVGYPTAVTEGDAVYNGVAETTTPAGLTTGTRYYFSAWSETGGLYSLSYATTSGIPTADELPVPDTLEIETVQIYHSYIEDNDQILVFSTKILWDEGIPATLNPADFFYIQVLDDGVLLKQNRIVMWGYVPGSIYISAATALTWNEDYTFRIIGTDKFGAPPSVSYTLGAANYIGGDYNFLATWVLDLATRMQDSVYWGELIEFQFSQKILNAQGSLIFSTAIPGLADVAPQVFYPEGASAEYVKPTAPKDEETRLIEGQ</sequence>
<dbReference type="Gene3D" id="2.60.40.10">
    <property type="entry name" value="Immunoglobulins"/>
    <property type="match status" value="1"/>
</dbReference>
<evidence type="ECO:0000313" key="2">
    <source>
        <dbReference type="EMBL" id="KKK44461.1"/>
    </source>
</evidence>
<evidence type="ECO:0000259" key="1">
    <source>
        <dbReference type="PROSITE" id="PS50853"/>
    </source>
</evidence>
<dbReference type="EMBL" id="LAZR01070178">
    <property type="protein sequence ID" value="KKK44461.1"/>
    <property type="molecule type" value="Genomic_DNA"/>
</dbReference>
<feature type="non-terminal residue" evidence="2">
    <location>
        <position position="1"/>
    </location>
</feature>
<feature type="domain" description="Fibronectin type-III" evidence="1">
    <location>
        <begin position="41"/>
        <end position="133"/>
    </location>
</feature>
<name>A0A0F8Y8G4_9ZZZZ</name>
<organism evidence="2">
    <name type="scientific">marine sediment metagenome</name>
    <dbReference type="NCBI Taxonomy" id="412755"/>
    <lineage>
        <taxon>unclassified sequences</taxon>
        <taxon>metagenomes</taxon>
        <taxon>ecological metagenomes</taxon>
    </lineage>
</organism>
<feature type="non-terminal residue" evidence="2">
    <location>
        <position position="333"/>
    </location>
</feature>
<dbReference type="InterPro" id="IPR003961">
    <property type="entry name" value="FN3_dom"/>
</dbReference>
<dbReference type="PROSITE" id="PS50853">
    <property type="entry name" value="FN3"/>
    <property type="match status" value="1"/>
</dbReference>
<dbReference type="SMART" id="SM00060">
    <property type="entry name" value="FN3"/>
    <property type="match status" value="1"/>
</dbReference>
<dbReference type="InterPro" id="IPR036116">
    <property type="entry name" value="FN3_sf"/>
</dbReference>
<dbReference type="SUPFAM" id="SSF49265">
    <property type="entry name" value="Fibronectin type III"/>
    <property type="match status" value="1"/>
</dbReference>
<dbReference type="InterPro" id="IPR013783">
    <property type="entry name" value="Ig-like_fold"/>
</dbReference>